<evidence type="ECO:0000313" key="3">
    <source>
        <dbReference type="Proteomes" id="UP000019151"/>
    </source>
</evidence>
<feature type="chain" id="PRO_5004794628" description="SAF domain protein" evidence="1">
    <location>
        <begin position="22"/>
        <end position="235"/>
    </location>
</feature>
<proteinExistence type="predicted"/>
<name>W0RMI5_9BACT</name>
<accession>W0RMI5</accession>
<sequence length="235" mass="24171">MGERVVHLALALLLGASSVRAAAQGAATEPVLPVGTRVAVRLLDAVPGTSSALGRRVRALVIAPARPPGGSRPGLAPGDTVDGVLRDAGTEHARGRRQFLTLAFDRVALADPTSRAALPLTARVADVPNARESVDAAGRVVGPQRPGVLRSRTTWAAALLGAEEPLAAAMLFAAFDAERLERHRRIAYAPGVEMTLVLTAPLALPARPAAPPLPAAPPAAADALRDAPTRVATVR</sequence>
<keyword evidence="3" id="KW-1185">Reference proteome</keyword>
<evidence type="ECO:0000256" key="1">
    <source>
        <dbReference type="SAM" id="SignalP"/>
    </source>
</evidence>
<evidence type="ECO:0000313" key="2">
    <source>
        <dbReference type="EMBL" id="AHG92249.1"/>
    </source>
</evidence>
<gene>
    <name evidence="2" type="ORF">J421_4714</name>
</gene>
<keyword evidence="2" id="KW-0614">Plasmid</keyword>
<organism evidence="2 3">
    <name type="scientific">Gemmatirosa kalamazoonensis</name>
    <dbReference type="NCBI Taxonomy" id="861299"/>
    <lineage>
        <taxon>Bacteria</taxon>
        <taxon>Pseudomonadati</taxon>
        <taxon>Gemmatimonadota</taxon>
        <taxon>Gemmatimonadia</taxon>
        <taxon>Gemmatimonadales</taxon>
        <taxon>Gemmatimonadaceae</taxon>
        <taxon>Gemmatirosa</taxon>
    </lineage>
</organism>
<evidence type="ECO:0008006" key="4">
    <source>
        <dbReference type="Google" id="ProtNLM"/>
    </source>
</evidence>
<dbReference type="InParanoid" id="W0RMI5"/>
<dbReference type="EMBL" id="CP007129">
    <property type="protein sequence ID" value="AHG92249.1"/>
    <property type="molecule type" value="Genomic_DNA"/>
</dbReference>
<keyword evidence="1" id="KW-0732">Signal</keyword>
<dbReference type="RefSeq" id="WP_025413600.1">
    <property type="nucleotide sequence ID" value="NZ_CP007129.1"/>
</dbReference>
<dbReference type="AlphaFoldDB" id="W0RMI5"/>
<geneLocation type="plasmid" evidence="2 3">
    <name>1</name>
</geneLocation>
<dbReference type="Proteomes" id="UP000019151">
    <property type="component" value="Plasmid 1"/>
</dbReference>
<feature type="signal peptide" evidence="1">
    <location>
        <begin position="1"/>
        <end position="21"/>
    </location>
</feature>
<reference evidence="2 3" key="1">
    <citation type="journal article" date="2014" name="Genome Announc.">
        <title>Genome Sequence and Methylome of Soil Bacterium Gemmatirosa kalamazoonensis KBS708T, a Member of the Rarely Cultivated Gemmatimonadetes Phylum.</title>
        <authorList>
            <person name="Debruyn J.M."/>
            <person name="Radosevich M."/>
            <person name="Wommack K.E."/>
            <person name="Polson S.W."/>
            <person name="Hauser L.J."/>
            <person name="Fawaz M.N."/>
            <person name="Korlach J."/>
            <person name="Tsai Y.C."/>
        </authorList>
    </citation>
    <scope>NUCLEOTIDE SEQUENCE [LARGE SCALE GENOMIC DNA]</scope>
    <source>
        <strain evidence="2 3">KBS708</strain>
        <plasmid evidence="3">Plasmid 1</plasmid>
    </source>
</reference>
<protein>
    <recommendedName>
        <fullName evidence="4">SAF domain protein</fullName>
    </recommendedName>
</protein>
<dbReference type="KEGG" id="gba:J421_4714"/>
<dbReference type="HOGENOM" id="CLU_1178856_0_0_0"/>